<proteinExistence type="predicted"/>
<protein>
    <recommendedName>
        <fullName evidence="1">PiggyBac transposable element-derived protein domain-containing protein</fullName>
    </recommendedName>
</protein>
<dbReference type="InterPro" id="IPR029526">
    <property type="entry name" value="PGBD"/>
</dbReference>
<reference evidence="2" key="1">
    <citation type="submission" date="2015-12" db="EMBL/GenBank/DDBJ databases">
        <title>De novo transcriptome assembly of four potential Pierce s Disease insect vectors from Arizona vineyards.</title>
        <authorList>
            <person name="Tassone E.E."/>
        </authorList>
    </citation>
    <scope>NUCLEOTIDE SEQUENCE</scope>
</reference>
<gene>
    <name evidence="2" type="ORF">g.17309</name>
</gene>
<dbReference type="PANTHER" id="PTHR46599">
    <property type="entry name" value="PIGGYBAC TRANSPOSABLE ELEMENT-DERIVED PROTEIN 4"/>
    <property type="match status" value="1"/>
</dbReference>
<accession>A0A1B6CMI5</accession>
<name>A0A1B6CMI5_9HEMI</name>
<evidence type="ECO:0000259" key="1">
    <source>
        <dbReference type="Pfam" id="PF13843"/>
    </source>
</evidence>
<evidence type="ECO:0000313" key="2">
    <source>
        <dbReference type="EMBL" id="JAS14578.1"/>
    </source>
</evidence>
<dbReference type="Pfam" id="PF13843">
    <property type="entry name" value="DDE_Tnp_1_7"/>
    <property type="match status" value="1"/>
</dbReference>
<dbReference type="PANTHER" id="PTHR46599:SF3">
    <property type="entry name" value="PIGGYBAC TRANSPOSABLE ELEMENT-DERIVED PROTEIN 4"/>
    <property type="match status" value="1"/>
</dbReference>
<organism evidence="2">
    <name type="scientific">Clastoptera arizonana</name>
    <name type="common">Arizona spittle bug</name>
    <dbReference type="NCBI Taxonomy" id="38151"/>
    <lineage>
        <taxon>Eukaryota</taxon>
        <taxon>Metazoa</taxon>
        <taxon>Ecdysozoa</taxon>
        <taxon>Arthropoda</taxon>
        <taxon>Hexapoda</taxon>
        <taxon>Insecta</taxon>
        <taxon>Pterygota</taxon>
        <taxon>Neoptera</taxon>
        <taxon>Paraneoptera</taxon>
        <taxon>Hemiptera</taxon>
        <taxon>Auchenorrhyncha</taxon>
        <taxon>Cercopoidea</taxon>
        <taxon>Clastopteridae</taxon>
        <taxon>Clastoptera</taxon>
    </lineage>
</organism>
<dbReference type="EMBL" id="GEDC01022720">
    <property type="protein sequence ID" value="JAS14578.1"/>
    <property type="molecule type" value="Transcribed_RNA"/>
</dbReference>
<sequence>MDVSSFSKCVQLLKLCKKFSLYMIPYQNLVIDKSLMLWKDWLSFHQFFPKKRKRFGMAIFVLCDSIVYSGRQRNLENNRYLVEEEGLSCEVKTLMKPYSNQNHTLLMDNRYSNPTLFS</sequence>
<feature type="domain" description="PiggyBac transposable element-derived protein" evidence="1">
    <location>
        <begin position="14"/>
        <end position="117"/>
    </location>
</feature>
<dbReference type="AlphaFoldDB" id="A0A1B6CMI5"/>